<protein>
    <submittedName>
        <fullName evidence="1 2">Uncharacterized protein</fullName>
    </submittedName>
</protein>
<proteinExistence type="predicted"/>
<dbReference type="OMA" id="HWTAGHE"/>
<dbReference type="EnsemblPlants" id="KQJ86539">
    <property type="protein sequence ID" value="KQJ86539"/>
    <property type="gene ID" value="BRADI_4g06160v3"/>
</dbReference>
<evidence type="ECO:0000313" key="3">
    <source>
        <dbReference type="Proteomes" id="UP000008810"/>
    </source>
</evidence>
<gene>
    <name evidence="1" type="ORF">BRADI_4g06160v3</name>
</gene>
<accession>I1II03</accession>
<keyword evidence="3" id="KW-1185">Reference proteome</keyword>
<dbReference type="EMBL" id="CM000883">
    <property type="protein sequence ID" value="KQJ86539.1"/>
    <property type="molecule type" value="Genomic_DNA"/>
</dbReference>
<dbReference type="InterPro" id="IPR055312">
    <property type="entry name" value="FBL15-like"/>
</dbReference>
<evidence type="ECO:0000313" key="2">
    <source>
        <dbReference type="EnsemblPlants" id="KQJ86539"/>
    </source>
</evidence>
<dbReference type="eggNOG" id="ENOG502R3DZ">
    <property type="taxonomic scope" value="Eukaryota"/>
</dbReference>
<dbReference type="FunCoup" id="I1II03">
    <property type="interactions" value="5"/>
</dbReference>
<name>I1II03_BRADI</name>
<organism evidence="1">
    <name type="scientific">Brachypodium distachyon</name>
    <name type="common">Purple false brome</name>
    <name type="synonym">Trachynia distachya</name>
    <dbReference type="NCBI Taxonomy" id="15368"/>
    <lineage>
        <taxon>Eukaryota</taxon>
        <taxon>Viridiplantae</taxon>
        <taxon>Streptophyta</taxon>
        <taxon>Embryophyta</taxon>
        <taxon>Tracheophyta</taxon>
        <taxon>Spermatophyta</taxon>
        <taxon>Magnoliopsida</taxon>
        <taxon>Liliopsida</taxon>
        <taxon>Poales</taxon>
        <taxon>Poaceae</taxon>
        <taxon>BOP clade</taxon>
        <taxon>Pooideae</taxon>
        <taxon>Stipodae</taxon>
        <taxon>Brachypodieae</taxon>
        <taxon>Brachypodium</taxon>
    </lineage>
</organism>
<dbReference type="PANTHER" id="PTHR34709">
    <property type="entry name" value="OS10G0396666 PROTEIN"/>
    <property type="match status" value="1"/>
</dbReference>
<reference evidence="1" key="2">
    <citation type="submission" date="2017-06" db="EMBL/GenBank/DDBJ databases">
        <title>WGS assembly of Brachypodium distachyon.</title>
        <authorList>
            <consortium name="The International Brachypodium Initiative"/>
            <person name="Lucas S."/>
            <person name="Harmon-Smith M."/>
            <person name="Lail K."/>
            <person name="Tice H."/>
            <person name="Grimwood J."/>
            <person name="Bruce D."/>
            <person name="Barry K."/>
            <person name="Shu S."/>
            <person name="Lindquist E."/>
            <person name="Wang M."/>
            <person name="Pitluck S."/>
            <person name="Vogel J.P."/>
            <person name="Garvin D.F."/>
            <person name="Mockler T.C."/>
            <person name="Schmutz J."/>
            <person name="Rokhsar D."/>
            <person name="Bevan M.W."/>
        </authorList>
    </citation>
    <scope>NUCLEOTIDE SEQUENCE</scope>
    <source>
        <strain evidence="1">Bd21</strain>
    </source>
</reference>
<dbReference type="InParanoid" id="I1II03"/>
<dbReference type="AlphaFoldDB" id="I1II03"/>
<dbReference type="OrthoDB" id="688776at2759"/>
<reference evidence="2" key="3">
    <citation type="submission" date="2018-08" db="UniProtKB">
        <authorList>
            <consortium name="EnsemblPlants"/>
        </authorList>
    </citation>
    <scope>IDENTIFICATION</scope>
    <source>
        <strain evidence="2">cv. Bd21</strain>
    </source>
</reference>
<dbReference type="PANTHER" id="PTHR34709:SF78">
    <property type="entry name" value="FBD DOMAIN-CONTAINING PROTEIN"/>
    <property type="match status" value="1"/>
</dbReference>
<reference evidence="1 2" key="1">
    <citation type="journal article" date="2010" name="Nature">
        <title>Genome sequencing and analysis of the model grass Brachypodium distachyon.</title>
        <authorList>
            <consortium name="International Brachypodium Initiative"/>
        </authorList>
    </citation>
    <scope>NUCLEOTIDE SEQUENCE [LARGE SCALE GENOMIC DNA]</scope>
    <source>
        <strain evidence="1 2">Bd21</strain>
    </source>
</reference>
<dbReference type="Proteomes" id="UP000008810">
    <property type="component" value="Chromosome 4"/>
</dbReference>
<dbReference type="HOGENOM" id="CLU_017148_3_1_1"/>
<evidence type="ECO:0000313" key="1">
    <source>
        <dbReference type="EMBL" id="KQJ86539.1"/>
    </source>
</evidence>
<dbReference type="Gramene" id="KQJ86539">
    <property type="protein sequence ID" value="KQJ86539"/>
    <property type="gene ID" value="BRADI_4g06160v3"/>
</dbReference>
<sequence length="521" mass="55959">MPTTSLPKLEVRGLDYAQDHILSAPTLVFSVGRRPTTDDPDGPRRLIPAVDAALARRADGPDVDALDISFVYGVCRGQYAALQSQAGYALRHGHAADITSAHLSAWLRFAARRVTGSFALAVPPVPPAAPSTLPLCVKRDTSLEARLPATARAETMSLALATATLAVPAARAGAFHALTDLLLSQATLRAEADAHNLGLLLSSCCSPRLRRLRLEHIDGLATLRLDAACTLQELRLLHVPDLSSLELYARGLRALHIESCPSMSSLEGTARISAPRLESLVFGDVCGPDRLELTGAASVRRLGKLHLWSHCLPDTNGAAVGLLQRCAAAESVDLTLMPPIGEHWTAGHEVMSLLPQLPRVASLNLDAWTSVHIGYAAHRLGRSVATLVARCSNVQRLQIAFTYWDGGCSDPDCFCRQGDNNGAMGMSLERLREAKITGFRPSLDDQASLVRLLVASAPGLETMTLELCDTEGAPDLEMVPCDRGHWSCVSDSGSWIYTWTPEMPSGEQQDEEEASGSCYVM</sequence>